<proteinExistence type="predicted"/>
<dbReference type="Proteomes" id="UP000451565">
    <property type="component" value="Unassembled WGS sequence"/>
</dbReference>
<evidence type="ECO:0000313" key="1">
    <source>
        <dbReference type="EMBL" id="MQR00975.1"/>
    </source>
</evidence>
<evidence type="ECO:0000313" key="2">
    <source>
        <dbReference type="Proteomes" id="UP000451565"/>
    </source>
</evidence>
<organism evidence="1 2">
    <name type="scientific">Glaciimonas soli</name>
    <dbReference type="NCBI Taxonomy" id="2590999"/>
    <lineage>
        <taxon>Bacteria</taxon>
        <taxon>Pseudomonadati</taxon>
        <taxon>Pseudomonadota</taxon>
        <taxon>Betaproteobacteria</taxon>
        <taxon>Burkholderiales</taxon>
        <taxon>Oxalobacteraceae</taxon>
        <taxon>Glaciimonas</taxon>
    </lineage>
</organism>
<reference evidence="1 2" key="1">
    <citation type="submission" date="2019-10" db="EMBL/GenBank/DDBJ databases">
        <title>Glaciimonas soli sp. nov., a psychrophilic bacterium isolated from the forest soil of a high elevation mountain in Taiwan.</title>
        <authorList>
            <person name="Wang L.-T."/>
            <person name="Shieh W.Y."/>
        </authorList>
    </citation>
    <scope>NUCLEOTIDE SEQUENCE [LARGE SCALE GENOMIC DNA]</scope>
    <source>
        <strain evidence="1 2">GS1</strain>
    </source>
</reference>
<accession>A0A843YND1</accession>
<dbReference type="RefSeq" id="WP_153234579.1">
    <property type="nucleotide sequence ID" value="NZ_WINI01000004.1"/>
</dbReference>
<gene>
    <name evidence="1" type="ORF">GEV47_09800</name>
</gene>
<dbReference type="OrthoDB" id="9132812at2"/>
<name>A0A843YND1_9BURK</name>
<dbReference type="AlphaFoldDB" id="A0A843YND1"/>
<keyword evidence="2" id="KW-1185">Reference proteome</keyword>
<dbReference type="EMBL" id="WINI01000004">
    <property type="protein sequence ID" value="MQR00975.1"/>
    <property type="molecule type" value="Genomic_DNA"/>
</dbReference>
<protein>
    <submittedName>
        <fullName evidence="1">Uncharacterized protein</fullName>
    </submittedName>
</protein>
<sequence length="241" mass="27894">MQPEYIARLPLDIRTLVEEIERASRVKITVEVDSARARNIPSQPDTMACEFSPHGAKLLIPTSDYFPDGSVLHELLHVRRFLVEGIPCLVDCLTYQHWRLYFAAGLIRLDNSIEHLIIVPEELRIRPNRREYWERVMMRLWDELALDRLTELARRELALINWAFIEHVLPGSAVQSYARVVLAKFDLTDRAQRCCDELIPSLQDKESAIRVCFSHLELPLEVASLEYIDTHAGTRREVPLG</sequence>
<comment type="caution">
    <text evidence="1">The sequence shown here is derived from an EMBL/GenBank/DDBJ whole genome shotgun (WGS) entry which is preliminary data.</text>
</comment>